<organism evidence="1 2">
    <name type="scientific">Streptococcus gallolyticus</name>
    <dbReference type="NCBI Taxonomy" id="315405"/>
    <lineage>
        <taxon>Bacteria</taxon>
        <taxon>Bacillati</taxon>
        <taxon>Bacillota</taxon>
        <taxon>Bacilli</taxon>
        <taxon>Lactobacillales</taxon>
        <taxon>Streptococcaceae</taxon>
        <taxon>Streptococcus</taxon>
    </lineage>
</organism>
<gene>
    <name evidence="1" type="ORF">SAMN04487839_1239</name>
</gene>
<dbReference type="Proteomes" id="UP000182764">
    <property type="component" value="Unassembled WGS sequence"/>
</dbReference>
<dbReference type="EMBL" id="FOBM01000023">
    <property type="protein sequence ID" value="SEM39451.1"/>
    <property type="molecule type" value="Genomic_DNA"/>
</dbReference>
<proteinExistence type="predicted"/>
<sequence length="105" mass="12354">MKFEIKNEVTLRDLKTLGLQGGATALLDDGSELILKHQYAIKKDFGMINGERLEVNIIYPYRKIYNNIRVIKRDRQIIAEKVRRHDSHHLLLTGYGYQRRSKTKK</sequence>
<evidence type="ECO:0000313" key="1">
    <source>
        <dbReference type="EMBL" id="SEM39451.1"/>
    </source>
</evidence>
<name>A0A1H7Y0E4_9STRE</name>
<reference evidence="1 2" key="1">
    <citation type="submission" date="2016-10" db="EMBL/GenBank/DDBJ databases">
        <authorList>
            <person name="de Groot N.N."/>
        </authorList>
    </citation>
    <scope>NUCLEOTIDE SEQUENCE [LARGE SCALE GENOMIC DNA]</scope>
    <source>
        <strain evidence="1 2">VTM1R29</strain>
    </source>
</reference>
<evidence type="ECO:0000313" key="2">
    <source>
        <dbReference type="Proteomes" id="UP000182764"/>
    </source>
</evidence>
<dbReference type="AlphaFoldDB" id="A0A1H7Y0E4"/>
<dbReference type="RefSeq" id="WP_074596974.1">
    <property type="nucleotide sequence ID" value="NZ_FNUH01000017.1"/>
</dbReference>
<protein>
    <submittedName>
        <fullName evidence="1">Uncharacterized protein</fullName>
    </submittedName>
</protein>
<accession>A0A1H7Y0E4</accession>